<dbReference type="GO" id="GO:0005524">
    <property type="term" value="F:ATP binding"/>
    <property type="evidence" value="ECO:0007669"/>
    <property type="project" value="UniProtKB-KW"/>
</dbReference>
<dbReference type="InterPro" id="IPR017871">
    <property type="entry name" value="ABC_transporter-like_CS"/>
</dbReference>
<comment type="subcellular location">
    <subcellularLocation>
        <location evidence="1">Cell membrane</location>
        <topology evidence="1">Peripheral membrane protein</topology>
    </subcellularLocation>
</comment>
<feature type="domain" description="ABC transporter" evidence="10">
    <location>
        <begin position="258"/>
        <end position="502"/>
    </location>
</feature>
<dbReference type="InterPro" id="IPR027417">
    <property type="entry name" value="P-loop_NTPase"/>
</dbReference>
<evidence type="ECO:0000259" key="10">
    <source>
        <dbReference type="PROSITE" id="PS50893"/>
    </source>
</evidence>
<evidence type="ECO:0000256" key="7">
    <source>
        <dbReference type="ARBA" id="ARBA00022840"/>
    </source>
</evidence>
<reference evidence="11" key="1">
    <citation type="submission" date="2018-05" db="EMBL/GenBank/DDBJ databases">
        <authorList>
            <person name="Lanie J.A."/>
            <person name="Ng W.-L."/>
            <person name="Kazmierczak K.M."/>
            <person name="Andrzejewski T.M."/>
            <person name="Davidsen T.M."/>
            <person name="Wayne K.J."/>
            <person name="Tettelin H."/>
            <person name="Glass J.I."/>
            <person name="Rusch D."/>
            <person name="Podicherti R."/>
            <person name="Tsui H.-C.T."/>
            <person name="Winkler M.E."/>
        </authorList>
    </citation>
    <scope>NUCLEOTIDE SEQUENCE</scope>
</reference>
<dbReference type="FunFam" id="3.40.50.300:FF:001390">
    <property type="entry name" value="ABC transporter, ATP-binding protein"/>
    <property type="match status" value="1"/>
</dbReference>
<evidence type="ECO:0000256" key="5">
    <source>
        <dbReference type="ARBA" id="ARBA00022737"/>
    </source>
</evidence>
<dbReference type="InterPro" id="IPR003593">
    <property type="entry name" value="AAA+_ATPase"/>
</dbReference>
<dbReference type="GO" id="GO:0016887">
    <property type="term" value="F:ATP hydrolysis activity"/>
    <property type="evidence" value="ECO:0007669"/>
    <property type="project" value="InterPro"/>
</dbReference>
<dbReference type="FunFam" id="3.40.50.300:FF:000127">
    <property type="entry name" value="Ribose import ATP-binding protein RbsA"/>
    <property type="match status" value="1"/>
</dbReference>
<dbReference type="PANTHER" id="PTHR43790">
    <property type="entry name" value="CARBOHYDRATE TRANSPORT ATP-BINDING PROTEIN MG119-RELATED"/>
    <property type="match status" value="1"/>
</dbReference>
<keyword evidence="6" id="KW-0547">Nucleotide-binding</keyword>
<keyword evidence="7" id="KW-0067">ATP-binding</keyword>
<keyword evidence="8" id="KW-1278">Translocase</keyword>
<feature type="domain" description="ABC transporter" evidence="10">
    <location>
        <begin position="6"/>
        <end position="241"/>
    </location>
</feature>
<dbReference type="AlphaFoldDB" id="A0A381SXM5"/>
<dbReference type="CDD" id="cd03215">
    <property type="entry name" value="ABC_Carb_Monos_II"/>
    <property type="match status" value="1"/>
</dbReference>
<dbReference type="InterPro" id="IPR050107">
    <property type="entry name" value="ABC_carbohydrate_import_ATPase"/>
</dbReference>
<dbReference type="PROSITE" id="PS00211">
    <property type="entry name" value="ABC_TRANSPORTER_1"/>
    <property type="match status" value="1"/>
</dbReference>
<dbReference type="InterPro" id="IPR003439">
    <property type="entry name" value="ABC_transporter-like_ATP-bd"/>
</dbReference>
<organism evidence="11">
    <name type="scientific">marine metagenome</name>
    <dbReference type="NCBI Taxonomy" id="408172"/>
    <lineage>
        <taxon>unclassified sequences</taxon>
        <taxon>metagenomes</taxon>
        <taxon>ecological metagenomes</taxon>
    </lineage>
</organism>
<evidence type="ECO:0000313" key="11">
    <source>
        <dbReference type="EMBL" id="SVA08775.1"/>
    </source>
</evidence>
<feature type="non-terminal residue" evidence="11">
    <location>
        <position position="1"/>
    </location>
</feature>
<dbReference type="EMBL" id="UINC01003728">
    <property type="protein sequence ID" value="SVA08775.1"/>
    <property type="molecule type" value="Genomic_DNA"/>
</dbReference>
<keyword evidence="4" id="KW-1003">Cell membrane</keyword>
<protein>
    <recommendedName>
        <fullName evidence="10">ABC transporter domain-containing protein</fullName>
    </recommendedName>
</protein>
<keyword evidence="9" id="KW-0472">Membrane</keyword>
<evidence type="ECO:0000256" key="3">
    <source>
        <dbReference type="ARBA" id="ARBA00022448"/>
    </source>
</evidence>
<sequence length="503" mass="54272">VTDLLLAARNVTKQFPGVLANDDVSVELRPGRILALLGENGAGKSTLVNVLFGMYRPDGGEIIIKDEVVDLQGPDDAISRGIGMVHQHFQLVPPMRVVENIVLGAEPAKRGLVDLDEARARVIELSERYGLEIDPDALVEDLPVGMQQRVEILKALYRNADVLILDEPTGVLTPQEADHLLGVLRGLTKTGVGIVFITHKLREVLAIADDIVVLRGGRVVGTTTPDQATESGLAEMMVGRSVVLRVEKAVAQPGDVVLQVDNLKVNDNRGHVAVDGVNLKVRAGEILGVAGVEGNGQRELVEAITGLRHTLTGEITISGKSLANSSTRQVAQTGVGHIPEDREKHGIIAVYSLAENSVLNRYYREPFSTRGIMHREAIHEHAEAVIDEFDVRTPNVTVAASSLSGGNKQKLIVGREFSEDIELLVAAQPTRGIDIGAIEFVHRRIIEQRDKGTAVLLVSAELDEILGLADRIAVLYDGKLMDVLDANVANRERVGLLMAGITD</sequence>
<keyword evidence="5" id="KW-0677">Repeat</keyword>
<evidence type="ECO:0000256" key="1">
    <source>
        <dbReference type="ARBA" id="ARBA00004202"/>
    </source>
</evidence>
<evidence type="ECO:0000256" key="4">
    <source>
        <dbReference type="ARBA" id="ARBA00022475"/>
    </source>
</evidence>
<dbReference type="PANTHER" id="PTHR43790:SF4">
    <property type="entry name" value="GUANOSINE IMPORT ATP-BINDING PROTEIN NUPO"/>
    <property type="match status" value="1"/>
</dbReference>
<evidence type="ECO:0000256" key="8">
    <source>
        <dbReference type="ARBA" id="ARBA00022967"/>
    </source>
</evidence>
<evidence type="ECO:0000256" key="6">
    <source>
        <dbReference type="ARBA" id="ARBA00022741"/>
    </source>
</evidence>
<dbReference type="PROSITE" id="PS50893">
    <property type="entry name" value="ABC_TRANSPORTER_2"/>
    <property type="match status" value="2"/>
</dbReference>
<comment type="similarity">
    <text evidence="2">Belongs to the ABC transporter superfamily.</text>
</comment>
<name>A0A381SXM5_9ZZZZ</name>
<accession>A0A381SXM5</accession>
<dbReference type="Pfam" id="PF00005">
    <property type="entry name" value="ABC_tran"/>
    <property type="match status" value="2"/>
</dbReference>
<keyword evidence="3" id="KW-0813">Transport</keyword>
<dbReference type="SMART" id="SM00382">
    <property type="entry name" value="AAA"/>
    <property type="match status" value="1"/>
</dbReference>
<dbReference type="CDD" id="cd03216">
    <property type="entry name" value="ABC_Carb_Monos_I"/>
    <property type="match status" value="1"/>
</dbReference>
<proteinExistence type="inferred from homology"/>
<dbReference type="GO" id="GO:0005886">
    <property type="term" value="C:plasma membrane"/>
    <property type="evidence" value="ECO:0007669"/>
    <property type="project" value="UniProtKB-SubCell"/>
</dbReference>
<dbReference type="SUPFAM" id="SSF52540">
    <property type="entry name" value="P-loop containing nucleoside triphosphate hydrolases"/>
    <property type="match status" value="2"/>
</dbReference>
<evidence type="ECO:0000256" key="2">
    <source>
        <dbReference type="ARBA" id="ARBA00005417"/>
    </source>
</evidence>
<evidence type="ECO:0000256" key="9">
    <source>
        <dbReference type="ARBA" id="ARBA00023136"/>
    </source>
</evidence>
<gene>
    <name evidence="11" type="ORF">METZ01_LOCUS61629</name>
</gene>
<dbReference type="Gene3D" id="3.40.50.300">
    <property type="entry name" value="P-loop containing nucleotide triphosphate hydrolases"/>
    <property type="match status" value="2"/>
</dbReference>